<dbReference type="GO" id="GO:0050418">
    <property type="term" value="F:hydroxylamine reductase activity"/>
    <property type="evidence" value="ECO:0007669"/>
    <property type="project" value="TreeGrafter"/>
</dbReference>
<feature type="binding site" evidence="10">
    <location>
        <position position="340"/>
    </location>
    <ligand>
        <name>[Ni-4Fe-4S] cluster</name>
        <dbReference type="ChEBI" id="CHEBI:47739"/>
    </ligand>
</feature>
<comment type="cofactor">
    <cofactor evidence="1">
        <name>[4Fe-4S] cluster</name>
        <dbReference type="ChEBI" id="CHEBI:49883"/>
    </cofactor>
</comment>
<dbReference type="NCBIfam" id="TIGR01702">
    <property type="entry name" value="CO_DH_cata"/>
    <property type="match status" value="1"/>
</dbReference>
<keyword evidence="4 9" id="KW-0479">Metal-binding</keyword>
<dbReference type="GO" id="GO:0004601">
    <property type="term" value="F:peroxidase activity"/>
    <property type="evidence" value="ECO:0007669"/>
    <property type="project" value="TreeGrafter"/>
</dbReference>
<dbReference type="Pfam" id="PF03063">
    <property type="entry name" value="Prismane"/>
    <property type="match status" value="1"/>
</dbReference>
<feature type="binding site" evidence="10">
    <location>
        <position position="266"/>
    </location>
    <ligand>
        <name>[Ni-4Fe-4S] cluster</name>
        <dbReference type="ChEBI" id="CHEBI:47739"/>
    </ligand>
</feature>
<organism evidence="11">
    <name type="scientific">Desulfurivibrio alkaliphilus</name>
    <dbReference type="NCBI Taxonomy" id="427923"/>
    <lineage>
        <taxon>Bacteria</taxon>
        <taxon>Pseudomonadati</taxon>
        <taxon>Thermodesulfobacteriota</taxon>
        <taxon>Desulfobulbia</taxon>
        <taxon>Desulfobulbales</taxon>
        <taxon>Desulfobulbaceae</taxon>
        <taxon>Desulfurivibrio</taxon>
    </lineage>
</organism>
<keyword evidence="3 10" id="KW-0533">Nickel</keyword>
<evidence type="ECO:0000256" key="4">
    <source>
        <dbReference type="ARBA" id="ARBA00022723"/>
    </source>
</evidence>
<comment type="caution">
    <text evidence="11">The sequence shown here is derived from an EMBL/GenBank/DDBJ whole genome shotgun (WGS) entry which is preliminary data.</text>
</comment>
<feature type="binding site" evidence="10">
    <location>
        <position position="448"/>
    </location>
    <ligand>
        <name>[Ni-4Fe-4S] cluster</name>
        <dbReference type="ChEBI" id="CHEBI:47739"/>
    </ligand>
</feature>
<keyword evidence="6 9" id="KW-0408">Iron</keyword>
<name>A0A7C2XAH1_9BACT</name>
<feature type="binding site" evidence="10">
    <location>
        <position position="60"/>
    </location>
    <ligand>
        <name>[4Fe-4S] cluster</name>
        <dbReference type="ChEBI" id="CHEBI:49883"/>
        <label>2</label>
    </ligand>
</feature>
<keyword evidence="5 9" id="KW-0560">Oxidoreductase</keyword>
<dbReference type="Proteomes" id="UP000885986">
    <property type="component" value="Unassembled WGS sequence"/>
</dbReference>
<feature type="binding site" evidence="10">
    <location>
        <position position="75"/>
    </location>
    <ligand>
        <name>[4Fe-4S] cluster</name>
        <dbReference type="ChEBI" id="CHEBI:49883"/>
        <label>2</label>
    </ligand>
</feature>
<dbReference type="Gene3D" id="3.40.50.2030">
    <property type="match status" value="2"/>
</dbReference>
<dbReference type="PANTHER" id="PTHR30109">
    <property type="entry name" value="HYDROXYLAMINE REDUCTASE"/>
    <property type="match status" value="1"/>
</dbReference>
<dbReference type="InterPro" id="IPR016099">
    <property type="entry name" value="Prismane-like_a/b-sand"/>
</dbReference>
<dbReference type="GO" id="GO:0043885">
    <property type="term" value="F:anaerobic carbon-monoxide dehydrogenase activity"/>
    <property type="evidence" value="ECO:0007669"/>
    <property type="project" value="UniProtKB-UniRule"/>
</dbReference>
<feature type="binding site" evidence="10">
    <location>
        <position position="43"/>
    </location>
    <ligand>
        <name>[4Fe-4S] cluster</name>
        <dbReference type="ChEBI" id="CHEBI:49883"/>
        <label>1</label>
        <note>ligand shared between dimeric partners</note>
    </ligand>
</feature>
<gene>
    <name evidence="11" type="primary">cooS</name>
    <name evidence="11" type="ORF">ENN98_06035</name>
</gene>
<evidence type="ECO:0000256" key="5">
    <source>
        <dbReference type="ARBA" id="ARBA00023002"/>
    </source>
</evidence>
<accession>A0A7C2XAH1</accession>
<evidence type="ECO:0000256" key="1">
    <source>
        <dbReference type="ARBA" id="ARBA00001966"/>
    </source>
</evidence>
<evidence type="ECO:0000256" key="6">
    <source>
        <dbReference type="ARBA" id="ARBA00023004"/>
    </source>
</evidence>
<evidence type="ECO:0000256" key="10">
    <source>
        <dbReference type="PIRSR" id="PIRSR005023-1"/>
    </source>
</evidence>
<dbReference type="InterPro" id="IPR010047">
    <property type="entry name" value="CODH"/>
</dbReference>
<feature type="binding site" evidence="10">
    <location>
        <position position="55"/>
    </location>
    <ligand>
        <name>[4Fe-4S] cluster</name>
        <dbReference type="ChEBI" id="CHEBI:49883"/>
        <label>2</label>
    </ligand>
</feature>
<proteinExistence type="predicted"/>
<dbReference type="GO" id="GO:0016151">
    <property type="term" value="F:nickel cation binding"/>
    <property type="evidence" value="ECO:0007669"/>
    <property type="project" value="InterPro"/>
</dbReference>
<comment type="catalytic activity">
    <reaction evidence="8 9">
        <text>CO + 2 oxidized [2Fe-2S]-[ferredoxin] + H2O = 2 reduced [2Fe-2S]-[ferredoxin] + CO2 + 2 H(+)</text>
        <dbReference type="Rhea" id="RHEA:21040"/>
        <dbReference type="Rhea" id="RHEA-COMP:10000"/>
        <dbReference type="Rhea" id="RHEA-COMP:10001"/>
        <dbReference type="ChEBI" id="CHEBI:15377"/>
        <dbReference type="ChEBI" id="CHEBI:15378"/>
        <dbReference type="ChEBI" id="CHEBI:16526"/>
        <dbReference type="ChEBI" id="CHEBI:17245"/>
        <dbReference type="ChEBI" id="CHEBI:33737"/>
        <dbReference type="ChEBI" id="CHEBI:33738"/>
        <dbReference type="EC" id="1.2.7.4"/>
    </reaction>
</comment>
<dbReference type="InterPro" id="IPR011254">
    <property type="entry name" value="Prismane-like_sf"/>
</dbReference>
<feature type="binding site" evidence="10">
    <location>
        <position position="52"/>
    </location>
    <ligand>
        <name>[4Fe-4S] cluster</name>
        <dbReference type="ChEBI" id="CHEBI:49883"/>
        <label>2</label>
    </ligand>
</feature>
<feature type="binding site" evidence="10">
    <location>
        <position position="302"/>
    </location>
    <ligand>
        <name>[Ni-4Fe-4S] cluster</name>
        <dbReference type="ChEBI" id="CHEBI:47739"/>
    </ligand>
</feature>
<dbReference type="EMBL" id="DSDS01000138">
    <property type="protein sequence ID" value="HET98237.1"/>
    <property type="molecule type" value="Genomic_DNA"/>
</dbReference>
<evidence type="ECO:0000256" key="2">
    <source>
        <dbReference type="ARBA" id="ARBA00022485"/>
    </source>
</evidence>
<dbReference type="CDD" id="cd01915">
    <property type="entry name" value="CODH"/>
    <property type="match status" value="1"/>
</dbReference>
<feature type="binding site" evidence="10">
    <location>
        <position position="519"/>
    </location>
    <ligand>
        <name>[Ni-4Fe-4S] cluster</name>
        <dbReference type="ChEBI" id="CHEBI:47739"/>
    </ligand>
</feature>
<reference evidence="11" key="1">
    <citation type="journal article" date="2020" name="mSystems">
        <title>Genome- and Community-Level Interaction Insights into Carbon Utilization and Element Cycling Functions of Hydrothermarchaeota in Hydrothermal Sediment.</title>
        <authorList>
            <person name="Zhou Z."/>
            <person name="Liu Y."/>
            <person name="Xu W."/>
            <person name="Pan J."/>
            <person name="Luo Z.H."/>
            <person name="Li M."/>
        </authorList>
    </citation>
    <scope>NUCLEOTIDE SEQUENCE [LARGE SCALE GENOMIC DNA]</scope>
    <source>
        <strain evidence="11">SpSt-1224</strain>
    </source>
</reference>
<dbReference type="PIRSF" id="PIRSF005023">
    <property type="entry name" value="CODH"/>
    <property type="match status" value="1"/>
</dbReference>
<dbReference type="SUPFAM" id="SSF56821">
    <property type="entry name" value="Prismane protein-like"/>
    <property type="match status" value="1"/>
</dbReference>
<evidence type="ECO:0000256" key="7">
    <source>
        <dbReference type="ARBA" id="ARBA00023014"/>
    </source>
</evidence>
<evidence type="ECO:0000256" key="3">
    <source>
        <dbReference type="ARBA" id="ARBA00022596"/>
    </source>
</evidence>
<dbReference type="AlphaFoldDB" id="A0A7C2XAH1"/>
<evidence type="ECO:0000256" key="8">
    <source>
        <dbReference type="ARBA" id="ARBA00048733"/>
    </source>
</evidence>
<keyword evidence="7 9" id="KW-0411">Iron-sulfur</keyword>
<dbReference type="EC" id="1.2.7.4" evidence="9"/>
<evidence type="ECO:0000313" key="11">
    <source>
        <dbReference type="EMBL" id="HET98237.1"/>
    </source>
</evidence>
<evidence type="ECO:0000256" key="9">
    <source>
        <dbReference type="PIRNR" id="PIRNR005023"/>
    </source>
</evidence>
<dbReference type="PANTHER" id="PTHR30109:SF4">
    <property type="entry name" value="CARBON MONOXIDE DEHYDROGENASE"/>
    <property type="match status" value="1"/>
</dbReference>
<feature type="binding site" evidence="10">
    <location>
        <position position="478"/>
    </location>
    <ligand>
        <name>[Ni-4Fe-4S] cluster</name>
        <dbReference type="ChEBI" id="CHEBI:47739"/>
    </ligand>
</feature>
<dbReference type="Gene3D" id="1.20.1270.30">
    <property type="match status" value="1"/>
</dbReference>
<dbReference type="GO" id="GO:0051539">
    <property type="term" value="F:4 iron, 4 sulfur cluster binding"/>
    <property type="evidence" value="ECO:0007669"/>
    <property type="project" value="UniProtKB-UniRule"/>
</dbReference>
<dbReference type="InterPro" id="IPR016101">
    <property type="entry name" value="CO_DH_a-bundle"/>
</dbReference>
<dbReference type="GO" id="GO:0006091">
    <property type="term" value="P:generation of precursor metabolites and energy"/>
    <property type="evidence" value="ECO:0007669"/>
    <property type="project" value="InterPro"/>
</dbReference>
<dbReference type="GO" id="GO:0042542">
    <property type="term" value="P:response to hydrogen peroxide"/>
    <property type="evidence" value="ECO:0007669"/>
    <property type="project" value="TreeGrafter"/>
</dbReference>
<protein>
    <recommendedName>
        <fullName evidence="9">Carbon monoxide dehydrogenase</fullName>
        <ecNumber evidence="9">1.2.7.4</ecNumber>
    </recommendedName>
</protein>
<sequence length="629" mass="66765">MAPKKMTIAEKTIWEDAGKMLAKAERDGVETAWDRLETQTPHCKFCELGTTCRNCVMGPCRVSDKEGSKMVRGVCGADADVIVARNFGRFIAGGSAGHSDHGRDLVEVLEAIVTGETSDYRISDEGKMRRLAAELGIAVEDRDLLEVGRELLELLYGDFGSRKREVAFLCRVPEKRKEIWRRLGMTPRGVDREIAEMMHRTHMGCDNDAASTLIHAARTALSDGWAGSMIGTELSDVIFGTPTPKMARVNLGVLRQDQVNILVHGHNPVVSEMIVEAANDPKLLAEAAAARAAGINVAGLCCTGNEILARRGIPMAGNHLMTELAIVTGAVEAVVVDYQCIMPSLVQAAACYHTKFITTANKARFTGAIHFDIKPATALAQAKEIVRIAIGQFSRRDPRRVEIPGPSLEMVTGFSNEALLAALGGSLTPLLEAVKAGKVRGFVAIVGCNNPKLRQDSCNLGLARALIEKDILVLVTGCVTTACGKAGLLLPEAASLAGPGLKEVCAALGIPPVLHMGSCVDNSRIIHLCALIARELGVDISDLPVGASSPEWYSEKAAAIGLYAVASGIYTHLGLPPNILGSKTVTDLALHGLEGLVGASFVVEADPLKAAELLDARISGKRLALGLSG</sequence>
<dbReference type="InterPro" id="IPR004137">
    <property type="entry name" value="HCP/CODH"/>
</dbReference>
<keyword evidence="2 9" id="KW-0004">4Fe-4S</keyword>